<evidence type="ECO:0000256" key="4">
    <source>
        <dbReference type="ARBA" id="ARBA00023163"/>
    </source>
</evidence>
<dbReference type="Gene3D" id="3.40.190.10">
    <property type="entry name" value="Periplasmic binding protein-like II"/>
    <property type="match status" value="2"/>
</dbReference>
<evidence type="ECO:0000313" key="6">
    <source>
        <dbReference type="EMBL" id="MBC1324416.1"/>
    </source>
</evidence>
<keyword evidence="2" id="KW-0805">Transcription regulation</keyword>
<reference evidence="6 7" key="1">
    <citation type="submission" date="2020-03" db="EMBL/GenBank/DDBJ databases">
        <title>Soil Listeria distribution.</title>
        <authorList>
            <person name="Liao J."/>
            <person name="Wiedmann M."/>
        </authorList>
    </citation>
    <scope>NUCLEOTIDE SEQUENCE [LARGE SCALE GENOMIC DNA]</scope>
    <source>
        <strain evidence="6 7">FSL L7-1829</strain>
    </source>
</reference>
<dbReference type="PROSITE" id="PS50931">
    <property type="entry name" value="HTH_LYSR"/>
    <property type="match status" value="1"/>
</dbReference>
<evidence type="ECO:0000259" key="5">
    <source>
        <dbReference type="PROSITE" id="PS50931"/>
    </source>
</evidence>
<protein>
    <submittedName>
        <fullName evidence="6">LysR family transcriptional regulator</fullName>
    </submittedName>
</protein>
<comment type="caution">
    <text evidence="6">The sequence shown here is derived from an EMBL/GenBank/DDBJ whole genome shotgun (WGS) entry which is preliminary data.</text>
</comment>
<feature type="domain" description="HTH lysR-type" evidence="5">
    <location>
        <begin position="1"/>
        <end position="57"/>
    </location>
</feature>
<dbReference type="InterPro" id="IPR005119">
    <property type="entry name" value="LysR_subst-bd"/>
</dbReference>
<dbReference type="InterPro" id="IPR000847">
    <property type="entry name" value="LysR_HTH_N"/>
</dbReference>
<dbReference type="Proteomes" id="UP000522007">
    <property type="component" value="Unassembled WGS sequence"/>
</dbReference>
<evidence type="ECO:0000313" key="7">
    <source>
        <dbReference type="Proteomes" id="UP000522007"/>
    </source>
</evidence>
<dbReference type="Gene3D" id="1.10.10.10">
    <property type="entry name" value="Winged helix-like DNA-binding domain superfamily/Winged helix DNA-binding domain"/>
    <property type="match status" value="1"/>
</dbReference>
<comment type="similarity">
    <text evidence="1">Belongs to the LysR transcriptional regulatory family.</text>
</comment>
<evidence type="ECO:0000256" key="2">
    <source>
        <dbReference type="ARBA" id="ARBA00023015"/>
    </source>
</evidence>
<dbReference type="InterPro" id="IPR036388">
    <property type="entry name" value="WH-like_DNA-bd_sf"/>
</dbReference>
<accession>A0A7X0T876</accession>
<sequence length="292" mass="33453">MNITELITFKAVVEKKGFSTAAEFLGYSQSNVTKHIKKIEETVGFALFDRGWKANLTKEGELFYKEVDSLIDHWKSVSNVSEEIGTEQIGEIRIGIIEPLAKELLPQIIEWLQTNKPKMNAVFEMGNTKRLTDLIQSNELDCAFCGENKDMPAELEFEKIVEDEIILIALKGHELSSNNSTDLKDILNYPLIYGDKTCLSYQIFTQSLQKSNLLHELKTHYICSNQLLIPEILMQTQIAIVPRSIMDENTNEVVVLPFTSKDFQVEYGMVKKKKEYNYLKETIQSITELVRT</sequence>
<evidence type="ECO:0000256" key="1">
    <source>
        <dbReference type="ARBA" id="ARBA00009437"/>
    </source>
</evidence>
<name>A0A7X0T876_LISWE</name>
<dbReference type="SUPFAM" id="SSF46785">
    <property type="entry name" value="Winged helix' DNA-binding domain"/>
    <property type="match status" value="1"/>
</dbReference>
<dbReference type="AlphaFoldDB" id="A0A7X0T876"/>
<dbReference type="CDD" id="cd05466">
    <property type="entry name" value="PBP2_LTTR_substrate"/>
    <property type="match status" value="1"/>
</dbReference>
<dbReference type="Pfam" id="PF00126">
    <property type="entry name" value="HTH_1"/>
    <property type="match status" value="1"/>
</dbReference>
<proteinExistence type="inferred from homology"/>
<dbReference type="SUPFAM" id="SSF53850">
    <property type="entry name" value="Periplasmic binding protein-like II"/>
    <property type="match status" value="1"/>
</dbReference>
<dbReference type="EMBL" id="JAAROP010000038">
    <property type="protein sequence ID" value="MBC1324416.1"/>
    <property type="molecule type" value="Genomic_DNA"/>
</dbReference>
<dbReference type="Pfam" id="PF03466">
    <property type="entry name" value="LysR_substrate"/>
    <property type="match status" value="1"/>
</dbReference>
<keyword evidence="4" id="KW-0804">Transcription</keyword>
<organism evidence="6 7">
    <name type="scientific">Listeria welshimeri</name>
    <dbReference type="NCBI Taxonomy" id="1643"/>
    <lineage>
        <taxon>Bacteria</taxon>
        <taxon>Bacillati</taxon>
        <taxon>Bacillota</taxon>
        <taxon>Bacilli</taxon>
        <taxon>Bacillales</taxon>
        <taxon>Listeriaceae</taxon>
        <taxon>Listeria</taxon>
    </lineage>
</organism>
<dbReference type="InterPro" id="IPR036390">
    <property type="entry name" value="WH_DNA-bd_sf"/>
</dbReference>
<dbReference type="GO" id="GO:0000976">
    <property type="term" value="F:transcription cis-regulatory region binding"/>
    <property type="evidence" value="ECO:0007669"/>
    <property type="project" value="TreeGrafter"/>
</dbReference>
<evidence type="ECO:0000256" key="3">
    <source>
        <dbReference type="ARBA" id="ARBA00023125"/>
    </source>
</evidence>
<dbReference type="GO" id="GO:0003700">
    <property type="term" value="F:DNA-binding transcription factor activity"/>
    <property type="evidence" value="ECO:0007669"/>
    <property type="project" value="InterPro"/>
</dbReference>
<dbReference type="PANTHER" id="PTHR30126:SF40">
    <property type="entry name" value="HTH-TYPE TRANSCRIPTIONAL REGULATOR GLTR"/>
    <property type="match status" value="1"/>
</dbReference>
<gene>
    <name evidence="6" type="ORF">HB853_15960</name>
</gene>
<dbReference type="PANTHER" id="PTHR30126">
    <property type="entry name" value="HTH-TYPE TRANSCRIPTIONAL REGULATOR"/>
    <property type="match status" value="1"/>
</dbReference>
<keyword evidence="3" id="KW-0238">DNA-binding</keyword>